<reference evidence="2 3" key="1">
    <citation type="submission" date="2016-06" db="EMBL/GenBank/DDBJ databases">
        <title>Comparative genomics of the ectomycorrhizal sister species Rhizopogon vinicolor and Rhizopogon vesiculosus (Basidiomycota: Boletales) reveals a divergence of the mating type B locus.</title>
        <authorList>
            <consortium name="DOE Joint Genome Institute"/>
            <person name="Mujic A.B."/>
            <person name="Kuo A."/>
            <person name="Tritt A."/>
            <person name="Lipzen A."/>
            <person name="Chen C."/>
            <person name="Johnson J."/>
            <person name="Sharma A."/>
            <person name="Barry K."/>
            <person name="Grigoriev I.V."/>
            <person name="Spatafora J.W."/>
        </authorList>
    </citation>
    <scope>NUCLEOTIDE SEQUENCE [LARGE SCALE GENOMIC DNA]</scope>
    <source>
        <strain evidence="2 3">AM-OR11-026</strain>
    </source>
</reference>
<feature type="compositionally biased region" description="Acidic residues" evidence="1">
    <location>
        <begin position="109"/>
        <end position="125"/>
    </location>
</feature>
<proteinExistence type="predicted"/>
<accession>A0A1B7MXG7</accession>
<dbReference type="Proteomes" id="UP000092154">
    <property type="component" value="Unassembled WGS sequence"/>
</dbReference>
<organism evidence="2 3">
    <name type="scientific">Rhizopogon vinicolor AM-OR11-026</name>
    <dbReference type="NCBI Taxonomy" id="1314800"/>
    <lineage>
        <taxon>Eukaryota</taxon>
        <taxon>Fungi</taxon>
        <taxon>Dikarya</taxon>
        <taxon>Basidiomycota</taxon>
        <taxon>Agaricomycotina</taxon>
        <taxon>Agaricomycetes</taxon>
        <taxon>Agaricomycetidae</taxon>
        <taxon>Boletales</taxon>
        <taxon>Suillineae</taxon>
        <taxon>Rhizopogonaceae</taxon>
        <taxon>Rhizopogon</taxon>
    </lineage>
</organism>
<feature type="compositionally biased region" description="Acidic residues" evidence="1">
    <location>
        <begin position="66"/>
        <end position="102"/>
    </location>
</feature>
<feature type="compositionally biased region" description="Polar residues" evidence="1">
    <location>
        <begin position="19"/>
        <end position="56"/>
    </location>
</feature>
<evidence type="ECO:0000313" key="2">
    <source>
        <dbReference type="EMBL" id="OAX37282.1"/>
    </source>
</evidence>
<protein>
    <submittedName>
        <fullName evidence="2">Uncharacterized protein</fullName>
    </submittedName>
</protein>
<dbReference type="InParanoid" id="A0A1B7MXG7"/>
<gene>
    <name evidence="2" type="ORF">K503DRAFT_245342</name>
</gene>
<keyword evidence="3" id="KW-1185">Reference proteome</keyword>
<feature type="compositionally biased region" description="Low complexity" evidence="1">
    <location>
        <begin position="163"/>
        <end position="173"/>
    </location>
</feature>
<dbReference type="AlphaFoldDB" id="A0A1B7MXG7"/>
<evidence type="ECO:0000256" key="1">
    <source>
        <dbReference type="SAM" id="MobiDB-lite"/>
    </source>
</evidence>
<evidence type="ECO:0000313" key="3">
    <source>
        <dbReference type="Proteomes" id="UP000092154"/>
    </source>
</evidence>
<feature type="compositionally biased region" description="Low complexity" evidence="1">
    <location>
        <begin position="210"/>
        <end position="224"/>
    </location>
</feature>
<sequence length="252" mass="26582">MSNHASSDQKNTRVDVQTDACSNSSGITMGNQASSEQQHTDTKMATSNLPTMSHTIHTYPLRGGAEDESEDEDDSDYDYSGSESEDESEGDSEDIGGDDEGEDVRSDGEAEDDCGTECEYEDEDGGAGNDSVITESAKNVADSEAPSVPAISGDNGLSRAKSVESSFSSSTTGTPPPCAPSQSQPFPLPSYDPITPLDPSIDLSLKGDFPPNAESESSPEPDFPSVKEMLAKTRPPPSQPANQKVQAFLRGD</sequence>
<name>A0A1B7MXG7_9AGAM</name>
<feature type="region of interest" description="Disordered" evidence="1">
    <location>
        <begin position="1"/>
        <end position="252"/>
    </location>
</feature>
<dbReference type="EMBL" id="KV448362">
    <property type="protein sequence ID" value="OAX37282.1"/>
    <property type="molecule type" value="Genomic_DNA"/>
</dbReference>